<feature type="chain" id="PRO_5043736053" evidence="2">
    <location>
        <begin position="27"/>
        <end position="465"/>
    </location>
</feature>
<protein>
    <submittedName>
        <fullName evidence="3">Uncharacterized protein</fullName>
    </submittedName>
</protein>
<feature type="region of interest" description="Disordered" evidence="1">
    <location>
        <begin position="195"/>
        <end position="233"/>
    </location>
</feature>
<dbReference type="AlphaFoldDB" id="A0A1I8M9M7"/>
<organism evidence="3">
    <name type="scientific">Musca domestica</name>
    <name type="common">House fly</name>
    <dbReference type="NCBI Taxonomy" id="7370"/>
    <lineage>
        <taxon>Eukaryota</taxon>
        <taxon>Metazoa</taxon>
        <taxon>Ecdysozoa</taxon>
        <taxon>Arthropoda</taxon>
        <taxon>Hexapoda</taxon>
        <taxon>Insecta</taxon>
        <taxon>Pterygota</taxon>
        <taxon>Neoptera</taxon>
        <taxon>Endopterygota</taxon>
        <taxon>Diptera</taxon>
        <taxon>Brachycera</taxon>
        <taxon>Muscomorpha</taxon>
        <taxon>Muscoidea</taxon>
        <taxon>Muscidae</taxon>
        <taxon>Musca</taxon>
    </lineage>
</organism>
<feature type="compositionally biased region" description="Acidic residues" evidence="1">
    <location>
        <begin position="348"/>
        <end position="358"/>
    </location>
</feature>
<accession>A0A1I8M9M7</accession>
<dbReference type="VEuPathDB" id="VectorBase:MDOMA2_006826"/>
<evidence type="ECO:0000256" key="2">
    <source>
        <dbReference type="SAM" id="SignalP"/>
    </source>
</evidence>
<dbReference type="VEuPathDB" id="VectorBase:MDOA002649"/>
<keyword evidence="2" id="KW-0732">Signal</keyword>
<feature type="compositionally biased region" description="Polar residues" evidence="1">
    <location>
        <begin position="388"/>
        <end position="399"/>
    </location>
</feature>
<sequence>MFSRWWCYNLIISLVLVLSFTQTTVGARRVLLRPLTAKQVYGALRSAGREDAIPEGRVVSQGISAATGFTLGLIKGVGGTMLATSNATTEWLNNLNLTAHIPNVDLYSLLPNVNLSLPNIDYSALIPTINLTGIDYHSLLPTVNLSGIDYSALLPNLNITTLFTHKASGSNSSASTSYVVQEICFQTRRAESNAKVQGRQAVTSPTTTATTTGVGTASPTTTGTASPTGTGMATISNTASATAGKQLSLVPLSAPDVYKILGEGRNLDINPEGKTVSHALAAGAGFAAGVANGLTGVLLLQVLTANITDPDETTLAPTATEPPATKFYAAKEICFGSRSPRRLQDMEYTTEEEEEDNGFLDYDTKSPSSHVRKTKTKRRRRPLRQHSFHSNSRKSNSADSRGRRRRRRPSKPAKFDLARFLTYPTTTSYEARTPDQAITATGTGTGTIAGNATPITCVVVEKPAE</sequence>
<proteinExistence type="predicted"/>
<evidence type="ECO:0000256" key="1">
    <source>
        <dbReference type="SAM" id="MobiDB-lite"/>
    </source>
</evidence>
<feature type="compositionally biased region" description="Low complexity" evidence="1">
    <location>
        <begin position="201"/>
        <end position="233"/>
    </location>
</feature>
<name>A0A1I8M9M7_MUSDO</name>
<reference evidence="3" key="1">
    <citation type="submission" date="2020-05" db="UniProtKB">
        <authorList>
            <consortium name="EnsemblMetazoa"/>
        </authorList>
    </citation>
    <scope>IDENTIFICATION</scope>
    <source>
        <strain evidence="3">Aabys</strain>
    </source>
</reference>
<dbReference type="EnsemblMetazoa" id="MDOA002649-RA">
    <property type="protein sequence ID" value="MDOA002649-PA"/>
    <property type="gene ID" value="MDOA002649"/>
</dbReference>
<feature type="compositionally biased region" description="Basic residues" evidence="1">
    <location>
        <begin position="402"/>
        <end position="411"/>
    </location>
</feature>
<evidence type="ECO:0000313" key="3">
    <source>
        <dbReference type="EnsemblMetazoa" id="MDOA002649-PA"/>
    </source>
</evidence>
<dbReference type="eggNOG" id="ENOG502TDKP">
    <property type="taxonomic scope" value="Eukaryota"/>
</dbReference>
<feature type="compositionally biased region" description="Basic residues" evidence="1">
    <location>
        <begin position="370"/>
        <end position="387"/>
    </location>
</feature>
<feature type="region of interest" description="Disordered" evidence="1">
    <location>
        <begin position="347"/>
        <end position="415"/>
    </location>
</feature>
<feature type="signal peptide" evidence="2">
    <location>
        <begin position="1"/>
        <end position="26"/>
    </location>
</feature>